<evidence type="ECO:0000313" key="3">
    <source>
        <dbReference type="Proteomes" id="UP000886998"/>
    </source>
</evidence>
<sequence>MATLRRVSFLAAPSQAQVQSHRENQDYRQHVHGGGRTATRKRGERGRKPSGAQPVGAHGVCNRPHESLGPN</sequence>
<name>A0A8X7BN99_9ARAC</name>
<gene>
    <name evidence="2" type="ORF">TNIN_33371</name>
</gene>
<accession>A0A8X7BN99</accession>
<dbReference type="EMBL" id="BMAV01000265">
    <property type="protein sequence ID" value="GFY37338.1"/>
    <property type="molecule type" value="Genomic_DNA"/>
</dbReference>
<feature type="compositionally biased region" description="Basic and acidic residues" evidence="1">
    <location>
        <begin position="20"/>
        <end position="29"/>
    </location>
</feature>
<evidence type="ECO:0000313" key="2">
    <source>
        <dbReference type="EMBL" id="GFY37338.1"/>
    </source>
</evidence>
<feature type="compositionally biased region" description="Basic residues" evidence="1">
    <location>
        <begin position="30"/>
        <end position="45"/>
    </location>
</feature>
<comment type="caution">
    <text evidence="2">The sequence shown here is derived from an EMBL/GenBank/DDBJ whole genome shotgun (WGS) entry which is preliminary data.</text>
</comment>
<protein>
    <submittedName>
        <fullName evidence="2">Uncharacterized protein</fullName>
    </submittedName>
</protein>
<keyword evidence="3" id="KW-1185">Reference proteome</keyword>
<dbReference type="AlphaFoldDB" id="A0A8X7BN99"/>
<feature type="region of interest" description="Disordered" evidence="1">
    <location>
        <begin position="1"/>
        <end position="71"/>
    </location>
</feature>
<dbReference type="Proteomes" id="UP000886998">
    <property type="component" value="Unassembled WGS sequence"/>
</dbReference>
<proteinExistence type="predicted"/>
<organism evidence="2 3">
    <name type="scientific">Trichonephila inaurata madagascariensis</name>
    <dbReference type="NCBI Taxonomy" id="2747483"/>
    <lineage>
        <taxon>Eukaryota</taxon>
        <taxon>Metazoa</taxon>
        <taxon>Ecdysozoa</taxon>
        <taxon>Arthropoda</taxon>
        <taxon>Chelicerata</taxon>
        <taxon>Arachnida</taxon>
        <taxon>Araneae</taxon>
        <taxon>Araneomorphae</taxon>
        <taxon>Entelegynae</taxon>
        <taxon>Araneoidea</taxon>
        <taxon>Nephilidae</taxon>
        <taxon>Trichonephila</taxon>
        <taxon>Trichonephila inaurata</taxon>
    </lineage>
</organism>
<evidence type="ECO:0000256" key="1">
    <source>
        <dbReference type="SAM" id="MobiDB-lite"/>
    </source>
</evidence>
<reference evidence="2" key="1">
    <citation type="submission" date="2020-08" db="EMBL/GenBank/DDBJ databases">
        <title>Multicomponent nature underlies the extraordinary mechanical properties of spider dragline silk.</title>
        <authorList>
            <person name="Kono N."/>
            <person name="Nakamura H."/>
            <person name="Mori M."/>
            <person name="Yoshida Y."/>
            <person name="Ohtoshi R."/>
            <person name="Malay A.D."/>
            <person name="Moran D.A.P."/>
            <person name="Tomita M."/>
            <person name="Numata K."/>
            <person name="Arakawa K."/>
        </authorList>
    </citation>
    <scope>NUCLEOTIDE SEQUENCE</scope>
</reference>